<comment type="caution">
    <text evidence="1">The sequence shown here is derived from an EMBL/GenBank/DDBJ whole genome shotgun (WGS) entry which is preliminary data.</text>
</comment>
<gene>
    <name evidence="1" type="ORF">ASZ90_012501</name>
</gene>
<evidence type="ECO:0000313" key="1">
    <source>
        <dbReference type="EMBL" id="KUG17858.1"/>
    </source>
</evidence>
<dbReference type="AlphaFoldDB" id="A0A0W8FB84"/>
<dbReference type="EMBL" id="LNQE01001419">
    <property type="protein sequence ID" value="KUG17858.1"/>
    <property type="molecule type" value="Genomic_DNA"/>
</dbReference>
<proteinExistence type="predicted"/>
<sequence length="72" mass="7833">MKCALCLVEKETVPVKLNLATIHGPKDEIFYICKECLDLAHQAYLDKDFLIVKGGTNAAPHGAHADAHGAHH</sequence>
<name>A0A0W8FB84_9ZZZZ</name>
<protein>
    <submittedName>
        <fullName evidence="1">Uncharacterized protein</fullName>
    </submittedName>
</protein>
<organism evidence="1">
    <name type="scientific">hydrocarbon metagenome</name>
    <dbReference type="NCBI Taxonomy" id="938273"/>
    <lineage>
        <taxon>unclassified sequences</taxon>
        <taxon>metagenomes</taxon>
        <taxon>ecological metagenomes</taxon>
    </lineage>
</organism>
<reference evidence="1" key="1">
    <citation type="journal article" date="2015" name="Proc. Natl. Acad. Sci. U.S.A.">
        <title>Networks of energetic and metabolic interactions define dynamics in microbial communities.</title>
        <authorList>
            <person name="Embree M."/>
            <person name="Liu J.K."/>
            <person name="Al-Bassam M.M."/>
            <person name="Zengler K."/>
        </authorList>
    </citation>
    <scope>NUCLEOTIDE SEQUENCE</scope>
</reference>
<accession>A0A0W8FB84</accession>